<dbReference type="GO" id="GO:0003676">
    <property type="term" value="F:nucleic acid binding"/>
    <property type="evidence" value="ECO:0007669"/>
    <property type="project" value="InterPro"/>
</dbReference>
<name>A0A1E5WHN1_9POAL</name>
<evidence type="ECO:0000313" key="3">
    <source>
        <dbReference type="Proteomes" id="UP000095767"/>
    </source>
</evidence>
<dbReference type="EMBL" id="LWDX02007460">
    <property type="protein sequence ID" value="OEL36905.1"/>
    <property type="molecule type" value="Genomic_DNA"/>
</dbReference>
<evidence type="ECO:0000313" key="2">
    <source>
        <dbReference type="EMBL" id="OEL36905.1"/>
    </source>
</evidence>
<keyword evidence="3" id="KW-1185">Reference proteome</keyword>
<dbReference type="GO" id="GO:0004523">
    <property type="term" value="F:RNA-DNA hybrid ribonuclease activity"/>
    <property type="evidence" value="ECO:0007669"/>
    <property type="project" value="InterPro"/>
</dbReference>
<feature type="non-terminal residue" evidence="2">
    <location>
        <position position="1"/>
    </location>
</feature>
<accession>A0A1E5WHN1</accession>
<dbReference type="Pfam" id="PF13456">
    <property type="entry name" value="RVT_3"/>
    <property type="match status" value="1"/>
</dbReference>
<feature type="domain" description="RNase H type-1" evidence="1">
    <location>
        <begin position="1"/>
        <end position="69"/>
    </location>
</feature>
<proteinExistence type="predicted"/>
<dbReference type="Proteomes" id="UP000095767">
    <property type="component" value="Unassembled WGS sequence"/>
</dbReference>
<evidence type="ECO:0000259" key="1">
    <source>
        <dbReference type="Pfam" id="PF13456"/>
    </source>
</evidence>
<protein>
    <recommendedName>
        <fullName evidence="1">RNase H type-1 domain-containing protein</fullName>
    </recommendedName>
</protein>
<reference evidence="2 3" key="1">
    <citation type="submission" date="2016-09" db="EMBL/GenBank/DDBJ databases">
        <title>The draft genome of Dichanthelium oligosanthes: A C3 panicoid grass species.</title>
        <authorList>
            <person name="Studer A.J."/>
            <person name="Schnable J.C."/>
            <person name="Brutnell T.P."/>
        </authorList>
    </citation>
    <scope>NUCLEOTIDE SEQUENCE [LARGE SCALE GENOMIC DNA]</scope>
    <source>
        <strain evidence="3">cv. Kellogg 1175</strain>
        <tissue evidence="2">Leaf</tissue>
    </source>
</reference>
<sequence>LELAPSLGLERVIVETHVEAAVKAICESNLDRSSLAILFRELRSRAIIDFPACLFSHCPRACSVADMQADICLNCNGTVMWQDKVPEFVALLPVVCLEGVEVSFPPFFTLNRWAWLEIKQGWAVVG</sequence>
<comment type="caution">
    <text evidence="2">The sequence shown here is derived from an EMBL/GenBank/DDBJ whole genome shotgun (WGS) entry which is preliminary data.</text>
</comment>
<dbReference type="AlphaFoldDB" id="A0A1E5WHN1"/>
<dbReference type="InterPro" id="IPR002156">
    <property type="entry name" value="RNaseH_domain"/>
</dbReference>
<organism evidence="2 3">
    <name type="scientific">Dichanthelium oligosanthes</name>
    <dbReference type="NCBI Taxonomy" id="888268"/>
    <lineage>
        <taxon>Eukaryota</taxon>
        <taxon>Viridiplantae</taxon>
        <taxon>Streptophyta</taxon>
        <taxon>Embryophyta</taxon>
        <taxon>Tracheophyta</taxon>
        <taxon>Spermatophyta</taxon>
        <taxon>Magnoliopsida</taxon>
        <taxon>Liliopsida</taxon>
        <taxon>Poales</taxon>
        <taxon>Poaceae</taxon>
        <taxon>PACMAD clade</taxon>
        <taxon>Panicoideae</taxon>
        <taxon>Panicodae</taxon>
        <taxon>Paniceae</taxon>
        <taxon>Dichantheliinae</taxon>
        <taxon>Dichanthelium</taxon>
    </lineage>
</organism>
<gene>
    <name evidence="2" type="ORF">BAE44_0002075</name>
</gene>